<proteinExistence type="predicted"/>
<evidence type="ECO:0000313" key="3">
    <source>
        <dbReference type="EMBL" id="MCC8405342.1"/>
    </source>
</evidence>
<protein>
    <submittedName>
        <fullName evidence="3">DUF1311 domain-containing protein</fullName>
    </submittedName>
</protein>
<evidence type="ECO:0000256" key="1">
    <source>
        <dbReference type="SAM" id="SignalP"/>
    </source>
</evidence>
<dbReference type="RefSeq" id="WP_230564113.1">
    <property type="nucleotide sequence ID" value="NZ_JAJITC010000019.1"/>
</dbReference>
<evidence type="ECO:0000259" key="2">
    <source>
        <dbReference type="Pfam" id="PF07007"/>
    </source>
</evidence>
<evidence type="ECO:0000313" key="4">
    <source>
        <dbReference type="Proteomes" id="UP001430614"/>
    </source>
</evidence>
<dbReference type="Pfam" id="PF07007">
    <property type="entry name" value="LprI"/>
    <property type="match status" value="1"/>
</dbReference>
<dbReference type="Proteomes" id="UP001430614">
    <property type="component" value="Unassembled WGS sequence"/>
</dbReference>
<sequence>MKCLVVTLTLGSTSALATRAASVDEIANRSGLPTSEITAAQSNCEADQTGMNLCAWRDQIIAEQRLEQQVVDVMAGTSTACRTALERKIAAWKKRRDTNCTRSASDEWGNGSMLPTAVSMCKTAETERMRKAIGSEKCK</sequence>
<feature type="chain" id="PRO_5046230267" evidence="1">
    <location>
        <begin position="18"/>
        <end position="139"/>
    </location>
</feature>
<organism evidence="3 4">
    <name type="scientific">Paraburkholderia translucens</name>
    <dbReference type="NCBI Taxonomy" id="2886945"/>
    <lineage>
        <taxon>Bacteria</taxon>
        <taxon>Pseudomonadati</taxon>
        <taxon>Pseudomonadota</taxon>
        <taxon>Betaproteobacteria</taxon>
        <taxon>Burkholderiales</taxon>
        <taxon>Burkholderiaceae</taxon>
        <taxon>Paraburkholderia</taxon>
    </lineage>
</organism>
<name>A0ABS8KLT6_9BURK</name>
<accession>A0ABS8KLT6</accession>
<dbReference type="InterPro" id="IPR009739">
    <property type="entry name" value="LprI-like_N"/>
</dbReference>
<reference evidence="3 4" key="1">
    <citation type="submission" date="2021-11" db="EMBL/GenBank/DDBJ databases">
        <authorList>
            <person name="Oh E.-T."/>
            <person name="Kim S.-B."/>
        </authorList>
    </citation>
    <scope>NUCLEOTIDE SEQUENCE [LARGE SCALE GENOMIC DNA]</scope>
    <source>
        <strain evidence="3 4">MMS20-SJTN17</strain>
    </source>
</reference>
<feature type="signal peptide" evidence="1">
    <location>
        <begin position="1"/>
        <end position="17"/>
    </location>
</feature>
<keyword evidence="1" id="KW-0732">Signal</keyword>
<feature type="domain" description="Lysozyme inhibitor LprI-like N-terminal" evidence="2">
    <location>
        <begin position="46"/>
        <end position="129"/>
    </location>
</feature>
<comment type="caution">
    <text evidence="3">The sequence shown here is derived from an EMBL/GenBank/DDBJ whole genome shotgun (WGS) entry which is preliminary data.</text>
</comment>
<dbReference type="Gene3D" id="1.20.1270.180">
    <property type="match status" value="1"/>
</dbReference>
<gene>
    <name evidence="3" type="ORF">LJ655_26370</name>
</gene>
<keyword evidence="4" id="KW-1185">Reference proteome</keyword>
<dbReference type="EMBL" id="JAJITC010000019">
    <property type="protein sequence ID" value="MCC8405342.1"/>
    <property type="molecule type" value="Genomic_DNA"/>
</dbReference>